<sequence>MTTYKQLLQTSFYCSVVQTFRAPCVYRQSMDDLAHIPGLGGVSLAPADPYQAAGLKRTATDAGFDSGSTFVCKDARLTDKIGQLDELVRAKLQAMYASGVIQEGDLDAQSIQELSDFEPTKGLKVLEQFAASDLSVVRNKCAFLGGVMTRLRRQDGPRQHPDVQHRLDTMFREKKIRPDDLDARCYEALNHLPHTTANVVLDRFAAKDLSEVRRMAAFFMAHLRAVDAELGSHGGSSLDSPPGYSDGGRSGFGKPVLGGMSPALSAAMQQGYGGIPGMQLHGQC</sequence>
<dbReference type="EMBL" id="BLLF01001262">
    <property type="protein sequence ID" value="GFH18196.1"/>
    <property type="molecule type" value="Genomic_DNA"/>
</dbReference>
<name>A0A699ZGK3_HAELA</name>
<comment type="caution">
    <text evidence="3">The sequence shown here is derived from an EMBL/GenBank/DDBJ whole genome shotgun (WGS) entry which is preliminary data.</text>
</comment>
<dbReference type="InterPro" id="IPR041337">
    <property type="entry name" value="hnRNP_Q_AcD"/>
</dbReference>
<accession>A0A699ZGK3</accession>
<protein>
    <recommendedName>
        <fullName evidence="2">Heterogeneous nuclear ribonucleoprotein Q acidic domain-containing protein</fullName>
    </recommendedName>
</protein>
<dbReference type="Pfam" id="PF18360">
    <property type="entry name" value="hnRNP_Q_AcD"/>
    <property type="match status" value="2"/>
</dbReference>
<keyword evidence="4" id="KW-1185">Reference proteome</keyword>
<evidence type="ECO:0000313" key="4">
    <source>
        <dbReference type="Proteomes" id="UP000485058"/>
    </source>
</evidence>
<reference evidence="3 4" key="1">
    <citation type="submission" date="2020-02" db="EMBL/GenBank/DDBJ databases">
        <title>Draft genome sequence of Haematococcus lacustris strain NIES-144.</title>
        <authorList>
            <person name="Morimoto D."/>
            <person name="Nakagawa S."/>
            <person name="Yoshida T."/>
            <person name="Sawayama S."/>
        </authorList>
    </citation>
    <scope>NUCLEOTIDE SEQUENCE [LARGE SCALE GENOMIC DNA]</scope>
    <source>
        <strain evidence="3 4">NIES-144</strain>
    </source>
</reference>
<organism evidence="3 4">
    <name type="scientific">Haematococcus lacustris</name>
    <name type="common">Green alga</name>
    <name type="synonym">Haematococcus pluvialis</name>
    <dbReference type="NCBI Taxonomy" id="44745"/>
    <lineage>
        <taxon>Eukaryota</taxon>
        <taxon>Viridiplantae</taxon>
        <taxon>Chlorophyta</taxon>
        <taxon>core chlorophytes</taxon>
        <taxon>Chlorophyceae</taxon>
        <taxon>CS clade</taxon>
        <taxon>Chlamydomonadales</taxon>
        <taxon>Haematococcaceae</taxon>
        <taxon>Haematococcus</taxon>
    </lineage>
</organism>
<proteinExistence type="predicted"/>
<dbReference type="CDD" id="cd21039">
    <property type="entry name" value="NURR"/>
    <property type="match status" value="2"/>
</dbReference>
<feature type="domain" description="Heterogeneous nuclear ribonucleoprotein Q acidic" evidence="2">
    <location>
        <begin position="161"/>
        <end position="220"/>
    </location>
</feature>
<dbReference type="Proteomes" id="UP000485058">
    <property type="component" value="Unassembled WGS sequence"/>
</dbReference>
<feature type="region of interest" description="Disordered" evidence="1">
    <location>
        <begin position="232"/>
        <end position="252"/>
    </location>
</feature>
<dbReference type="AlphaFoldDB" id="A0A699ZGK3"/>
<gene>
    <name evidence="3" type="ORF">HaLaN_14956</name>
</gene>
<evidence type="ECO:0000259" key="2">
    <source>
        <dbReference type="Pfam" id="PF18360"/>
    </source>
</evidence>
<evidence type="ECO:0000313" key="3">
    <source>
        <dbReference type="EMBL" id="GFH18196.1"/>
    </source>
</evidence>
<feature type="domain" description="Heterogeneous nuclear ribonucleoprotein Q acidic" evidence="2">
    <location>
        <begin position="83"/>
        <end position="152"/>
    </location>
</feature>
<evidence type="ECO:0000256" key="1">
    <source>
        <dbReference type="SAM" id="MobiDB-lite"/>
    </source>
</evidence>